<protein>
    <submittedName>
        <fullName evidence="1">Uncharacterized protein</fullName>
    </submittedName>
</protein>
<sequence>MMASPYQECEKGKSSKDLEYQFDIEPLMEQDLFENPMQALIFEDFANDHIKDGKAVDKHSGMEFHSLDVAFKSYDYAHNKGSPSKTSCDLIKEGQITSALKRNQPSQENVNITVLNLATIDQKGVHIH</sequence>
<name>A0ABD2Y9M8_9GENT</name>
<evidence type="ECO:0000313" key="1">
    <source>
        <dbReference type="EMBL" id="KAL3502577.1"/>
    </source>
</evidence>
<evidence type="ECO:0000313" key="2">
    <source>
        <dbReference type="Proteomes" id="UP001630127"/>
    </source>
</evidence>
<gene>
    <name evidence="1" type="ORF">ACH5RR_037026</name>
</gene>
<proteinExistence type="predicted"/>
<dbReference type="AlphaFoldDB" id="A0ABD2Y9M8"/>
<keyword evidence="2" id="KW-1185">Reference proteome</keyword>
<reference evidence="1 2" key="1">
    <citation type="submission" date="2024-11" db="EMBL/GenBank/DDBJ databases">
        <title>A near-complete genome assembly of Cinchona calisaya.</title>
        <authorList>
            <person name="Lian D.C."/>
            <person name="Zhao X.W."/>
            <person name="Wei L."/>
        </authorList>
    </citation>
    <scope>NUCLEOTIDE SEQUENCE [LARGE SCALE GENOMIC DNA]</scope>
    <source>
        <tissue evidence="1">Nenye</tissue>
    </source>
</reference>
<comment type="caution">
    <text evidence="1">The sequence shown here is derived from an EMBL/GenBank/DDBJ whole genome shotgun (WGS) entry which is preliminary data.</text>
</comment>
<dbReference type="Proteomes" id="UP001630127">
    <property type="component" value="Unassembled WGS sequence"/>
</dbReference>
<accession>A0ABD2Y9M8</accession>
<dbReference type="EMBL" id="JBJUIK010000015">
    <property type="protein sequence ID" value="KAL3502577.1"/>
    <property type="molecule type" value="Genomic_DNA"/>
</dbReference>
<organism evidence="1 2">
    <name type="scientific">Cinchona calisaya</name>
    <dbReference type="NCBI Taxonomy" id="153742"/>
    <lineage>
        <taxon>Eukaryota</taxon>
        <taxon>Viridiplantae</taxon>
        <taxon>Streptophyta</taxon>
        <taxon>Embryophyta</taxon>
        <taxon>Tracheophyta</taxon>
        <taxon>Spermatophyta</taxon>
        <taxon>Magnoliopsida</taxon>
        <taxon>eudicotyledons</taxon>
        <taxon>Gunneridae</taxon>
        <taxon>Pentapetalae</taxon>
        <taxon>asterids</taxon>
        <taxon>lamiids</taxon>
        <taxon>Gentianales</taxon>
        <taxon>Rubiaceae</taxon>
        <taxon>Cinchonoideae</taxon>
        <taxon>Cinchoneae</taxon>
        <taxon>Cinchona</taxon>
    </lineage>
</organism>